<proteinExistence type="predicted"/>
<dbReference type="CDD" id="cd01646">
    <property type="entry name" value="RT_Bac_retron_I"/>
    <property type="match status" value="1"/>
</dbReference>
<name>A0A8S5TSV3_9CAUD</name>
<evidence type="ECO:0000313" key="2">
    <source>
        <dbReference type="EMBL" id="DAF85264.1"/>
    </source>
</evidence>
<feature type="domain" description="Reverse transcriptase" evidence="1">
    <location>
        <begin position="1"/>
        <end position="322"/>
    </location>
</feature>
<dbReference type="EMBL" id="BK015922">
    <property type="protein sequence ID" value="DAF85264.1"/>
    <property type="molecule type" value="Genomic_DNA"/>
</dbReference>
<dbReference type="PANTHER" id="PTHR34047:SF8">
    <property type="entry name" value="PROTEIN YKFC"/>
    <property type="match status" value="1"/>
</dbReference>
<dbReference type="PANTHER" id="PTHR34047">
    <property type="entry name" value="NUCLEAR INTRON MATURASE 1, MITOCHONDRIAL-RELATED"/>
    <property type="match status" value="1"/>
</dbReference>
<accession>A0A8S5TSV3</accession>
<evidence type="ECO:0000259" key="1">
    <source>
        <dbReference type="PROSITE" id="PS50878"/>
    </source>
</evidence>
<dbReference type="PROSITE" id="PS50878">
    <property type="entry name" value="RT_POL"/>
    <property type="match status" value="1"/>
</dbReference>
<dbReference type="Pfam" id="PF00078">
    <property type="entry name" value="RVT_1"/>
    <property type="match status" value="1"/>
</dbReference>
<dbReference type="InterPro" id="IPR051083">
    <property type="entry name" value="GrpII_Intron_Splice-Mob/Def"/>
</dbReference>
<dbReference type="InterPro" id="IPR043502">
    <property type="entry name" value="DNA/RNA_pol_sf"/>
</dbReference>
<dbReference type="SUPFAM" id="SSF56672">
    <property type="entry name" value="DNA/RNA polymerases"/>
    <property type="match status" value="1"/>
</dbReference>
<sequence>MYEILTDLNILHEAYLQCKKGVEWKESVQRYGMYELLNIAELSESLKNHTYRQKPFYEFDINERGKKRHIKSLHISDRVLQRALCDNILTPATKKYLIYDNGASVKGKGIEFTRKRLQAHLEKYYRRYGRDGYVLQIDFSKYFDNIDHKQVLRLFAKHINDAETMQLFTELVATFGDGGKGVGIGSQISQIIGIYYPTEIDNYCKIVKGCKYYGRYMDDTYIIHPDKDFLKTLLKEIEEICGRLGIVINKKKTQIIKLSQGFTFLKIRYIYGEHGKIIKIPCRNSITLERRKLKKLKNFSLAGRITPEEIREQYKSWRGNLIKYNAYKSVRSTDALYKSLFWGQKWENPKKRKSTVKESKAK</sequence>
<protein>
    <recommendedName>
        <fullName evidence="1">Reverse transcriptase domain-containing protein</fullName>
    </recommendedName>
</protein>
<reference evidence="2" key="1">
    <citation type="journal article" date="2021" name="Proc. Natl. Acad. Sci. U.S.A.">
        <title>A Catalog of Tens of Thousands of Viruses from Human Metagenomes Reveals Hidden Associations with Chronic Diseases.</title>
        <authorList>
            <person name="Tisza M.J."/>
            <person name="Buck C.B."/>
        </authorList>
    </citation>
    <scope>NUCLEOTIDE SEQUENCE</scope>
    <source>
        <strain evidence="2">Ct8aS59</strain>
    </source>
</reference>
<dbReference type="InterPro" id="IPR000477">
    <property type="entry name" value="RT_dom"/>
</dbReference>
<organism evidence="2">
    <name type="scientific">Siphoviridae sp. ct8aS59</name>
    <dbReference type="NCBI Taxonomy" id="2825365"/>
    <lineage>
        <taxon>Viruses</taxon>
        <taxon>Duplodnaviria</taxon>
        <taxon>Heunggongvirae</taxon>
        <taxon>Uroviricota</taxon>
        <taxon>Caudoviricetes</taxon>
    </lineage>
</organism>